<evidence type="ECO:0000256" key="1">
    <source>
        <dbReference type="SAM" id="MobiDB-lite"/>
    </source>
</evidence>
<accession>A0A8H7TG90</accession>
<feature type="region of interest" description="Disordered" evidence="1">
    <location>
        <begin position="1"/>
        <end position="40"/>
    </location>
</feature>
<feature type="region of interest" description="Disordered" evidence="1">
    <location>
        <begin position="260"/>
        <end position="322"/>
    </location>
</feature>
<feature type="compositionally biased region" description="Basic residues" evidence="1">
    <location>
        <begin position="108"/>
        <end position="118"/>
    </location>
</feature>
<feature type="compositionally biased region" description="Polar residues" evidence="1">
    <location>
        <begin position="261"/>
        <end position="273"/>
    </location>
</feature>
<name>A0A8H7TG90_9HELO</name>
<evidence type="ECO:0008006" key="4">
    <source>
        <dbReference type="Google" id="ProtNLM"/>
    </source>
</evidence>
<evidence type="ECO:0000313" key="3">
    <source>
        <dbReference type="Proteomes" id="UP000664132"/>
    </source>
</evidence>
<feature type="compositionally biased region" description="Basic residues" evidence="1">
    <location>
        <begin position="23"/>
        <end position="38"/>
    </location>
</feature>
<keyword evidence="3" id="KW-1185">Reference proteome</keyword>
<gene>
    <name evidence="2" type="ORF">IFR04_005787</name>
</gene>
<feature type="region of interest" description="Disordered" evidence="1">
    <location>
        <begin position="97"/>
        <end position="125"/>
    </location>
</feature>
<dbReference type="OrthoDB" id="5232891at2759"/>
<protein>
    <recommendedName>
        <fullName evidence="4">Mating-type switching protein swi10</fullName>
    </recommendedName>
</protein>
<reference evidence="2" key="1">
    <citation type="submission" date="2021-02" db="EMBL/GenBank/DDBJ databases">
        <title>Genome sequence Cadophora malorum strain M34.</title>
        <authorList>
            <person name="Stefanovic E."/>
            <person name="Vu D."/>
            <person name="Scully C."/>
            <person name="Dijksterhuis J."/>
            <person name="Roader J."/>
            <person name="Houbraken J."/>
        </authorList>
    </citation>
    <scope>NUCLEOTIDE SEQUENCE</scope>
    <source>
        <strain evidence="2">M34</strain>
    </source>
</reference>
<proteinExistence type="predicted"/>
<dbReference type="Proteomes" id="UP000664132">
    <property type="component" value="Unassembled WGS sequence"/>
</dbReference>
<dbReference type="AlphaFoldDB" id="A0A8H7TG90"/>
<sequence length="433" mass="48779">MALVQFAAGRRPSNPGLTPTKATKAKSGHQEHKRRRLQKATPGCYFDTRFSPGQKIIGDSSIIGVQSCLEVRADDDVLTGGRNHQNQDAKLQLHELSPSPQPRIGAHPSHHSQQKSQRHVQFLQPPSNISDDSISIYSTHSSTSLPTVVTNSMDAEPNEMQMRMQLQQHRRRSKTPVFFVGQLERKSVATACELDKAQLLASEYQAVLPLRLKTSFAKSLSQFSELDLDHDNPKALSHRPKTPKRLRKIKCQLSLRDLVKQHSQCGPSPSTPGSDAETLVGSPPCSPLDEDFDKHSHQPLFSPQTQPHDISDEDDELSLPTSPTIDNDIGLKICTELLTNELATALLRHHPAEMKDRASGLQILLMIEAYETVQSQVRRMLYDARVTGKQFGHVREAERILEHWLKALYAVYDREQEEENRRSRLDYAWPLRG</sequence>
<feature type="compositionally biased region" description="Polar residues" evidence="1">
    <location>
        <begin position="299"/>
        <end position="308"/>
    </location>
</feature>
<evidence type="ECO:0000313" key="2">
    <source>
        <dbReference type="EMBL" id="KAG4421024.1"/>
    </source>
</evidence>
<organism evidence="2 3">
    <name type="scientific">Cadophora malorum</name>
    <dbReference type="NCBI Taxonomy" id="108018"/>
    <lineage>
        <taxon>Eukaryota</taxon>
        <taxon>Fungi</taxon>
        <taxon>Dikarya</taxon>
        <taxon>Ascomycota</taxon>
        <taxon>Pezizomycotina</taxon>
        <taxon>Leotiomycetes</taxon>
        <taxon>Helotiales</taxon>
        <taxon>Ploettnerulaceae</taxon>
        <taxon>Cadophora</taxon>
    </lineage>
</organism>
<comment type="caution">
    <text evidence="2">The sequence shown here is derived from an EMBL/GenBank/DDBJ whole genome shotgun (WGS) entry which is preliminary data.</text>
</comment>
<dbReference type="EMBL" id="JAFJYH010000072">
    <property type="protein sequence ID" value="KAG4421024.1"/>
    <property type="molecule type" value="Genomic_DNA"/>
</dbReference>